<sequence>MMTDTGFTKPSDILIVDDTLANLRLLTGLLMQEGYSVRPVPEGRLALKSALAQPPDLILLDIVMPDITGFEVCVELKAHDETRNIPIIFISALNEVFDKVHAFAVGGVDYVTKPFQTEEVLARIKTHLSLTISQKRLQEQNILLQQEIQERRQAETALQQRNAQLAFLAHVSQMFSSSLELPQVLKTALTEIQPLLRVISASFWLLSRDRAELVCMEAIGPNIENIMHWHLNIGEGITGWVAQQGKSVIVQDTRLDSRHIKAVDEQSGMEVRSMISIPLCVKGEVIGVLNVVDEKPGHFSPEELLLLEPIAAAAAIAIENARLYATAQQEIAERVEAEQALRSAHHELQQMLDNLQRTQTQLIESEKMAALGQLIAGIAHEINSPLGAIRSSIESIAATLSNNIERLPEFLLALSPERREQFFQLVRYAQSKDQLLSSCEERQYVRDVCEMLAELSPQDPRRIASMLVNMGVYTAEAFSAVLPLLRESEYQNILLYAYHLAGLHESTQTIMMATERASKVVFALKNYARYDHSASMVDANVLDGIETALTLYYSQTKHHIQIVRQYQDIPTVCCFPDELIQVWANLIHNALQAMSYHGTLTIQAEQQNNEIVVAITDTGVGIPAHLLEKIFEPFFTTKPPGEGSGLGLDIVKKIVEKHCGSIQVTSQVGQTTFAVRLPMTQP</sequence>
<dbReference type="Pfam" id="PF02518">
    <property type="entry name" value="HATPase_c"/>
    <property type="match status" value="1"/>
</dbReference>
<dbReference type="InterPro" id="IPR003018">
    <property type="entry name" value="GAF"/>
</dbReference>
<gene>
    <name evidence="10" type="ORF">U14_02753</name>
</gene>
<evidence type="ECO:0000256" key="1">
    <source>
        <dbReference type="ARBA" id="ARBA00000085"/>
    </source>
</evidence>
<dbReference type="PANTHER" id="PTHR43065:SF48">
    <property type="entry name" value="HISTIDINE KINASE"/>
    <property type="match status" value="1"/>
</dbReference>
<dbReference type="InterPro" id="IPR003594">
    <property type="entry name" value="HATPase_dom"/>
</dbReference>
<dbReference type="InterPro" id="IPR029016">
    <property type="entry name" value="GAF-like_dom_sf"/>
</dbReference>
<dbReference type="GO" id="GO:0000155">
    <property type="term" value="F:phosphorelay sensor kinase activity"/>
    <property type="evidence" value="ECO:0007669"/>
    <property type="project" value="InterPro"/>
</dbReference>
<comment type="catalytic activity">
    <reaction evidence="1">
        <text>ATP + protein L-histidine = ADP + protein N-phospho-L-histidine.</text>
        <dbReference type="EC" id="2.7.13.3"/>
    </reaction>
</comment>
<dbReference type="SMART" id="SM00065">
    <property type="entry name" value="GAF"/>
    <property type="match status" value="1"/>
</dbReference>
<dbReference type="AlphaFoldDB" id="A0A081BM92"/>
<keyword evidence="4" id="KW-0808">Transferase</keyword>
<evidence type="ECO:0000259" key="8">
    <source>
        <dbReference type="PROSITE" id="PS50109"/>
    </source>
</evidence>
<dbReference type="SUPFAM" id="SSF47384">
    <property type="entry name" value="Homodimeric domain of signal transducing histidine kinase"/>
    <property type="match status" value="1"/>
</dbReference>
<dbReference type="SUPFAM" id="SSF52172">
    <property type="entry name" value="CheY-like"/>
    <property type="match status" value="1"/>
</dbReference>
<dbReference type="InterPro" id="IPR011006">
    <property type="entry name" value="CheY-like_superfamily"/>
</dbReference>
<dbReference type="EC" id="2.7.13.3" evidence="2"/>
<dbReference type="Gene3D" id="3.30.565.10">
    <property type="entry name" value="Histidine kinase-like ATPase, C-terminal domain"/>
    <property type="match status" value="1"/>
</dbReference>
<dbReference type="SMART" id="SM00448">
    <property type="entry name" value="REC"/>
    <property type="match status" value="1"/>
</dbReference>
<dbReference type="STRING" id="1499966.U14_02753"/>
<accession>A0A081BM92</accession>
<dbReference type="SUPFAM" id="SSF55781">
    <property type="entry name" value="GAF domain-like"/>
    <property type="match status" value="1"/>
</dbReference>
<evidence type="ECO:0000256" key="5">
    <source>
        <dbReference type="ARBA" id="ARBA00022777"/>
    </source>
</evidence>
<dbReference type="SUPFAM" id="SSF55874">
    <property type="entry name" value="ATPase domain of HSP90 chaperone/DNA topoisomerase II/histidine kinase"/>
    <property type="match status" value="1"/>
</dbReference>
<dbReference type="InterPro" id="IPR004358">
    <property type="entry name" value="Sig_transdc_His_kin-like_C"/>
</dbReference>
<dbReference type="SMART" id="SM00387">
    <property type="entry name" value="HATPase_c"/>
    <property type="match status" value="1"/>
</dbReference>
<proteinExistence type="predicted"/>
<feature type="coiled-coil region" evidence="7">
    <location>
        <begin position="334"/>
        <end position="368"/>
    </location>
</feature>
<evidence type="ECO:0000256" key="2">
    <source>
        <dbReference type="ARBA" id="ARBA00012438"/>
    </source>
</evidence>
<dbReference type="HOGENOM" id="CLU_000445_114_72_0"/>
<dbReference type="InterPro" id="IPR001789">
    <property type="entry name" value="Sig_transdc_resp-reg_receiver"/>
</dbReference>
<evidence type="ECO:0000313" key="10">
    <source>
        <dbReference type="EMBL" id="GAK51508.1"/>
    </source>
</evidence>
<dbReference type="InterPro" id="IPR036890">
    <property type="entry name" value="HATPase_C_sf"/>
</dbReference>
<evidence type="ECO:0000256" key="4">
    <source>
        <dbReference type="ARBA" id="ARBA00022679"/>
    </source>
</evidence>
<feature type="domain" description="Histidine kinase" evidence="8">
    <location>
        <begin position="576"/>
        <end position="681"/>
    </location>
</feature>
<dbReference type="Pfam" id="PF00072">
    <property type="entry name" value="Response_reg"/>
    <property type="match status" value="1"/>
</dbReference>
<feature type="modified residue" description="4-aspartylphosphate" evidence="6">
    <location>
        <position position="61"/>
    </location>
</feature>
<evidence type="ECO:0000256" key="3">
    <source>
        <dbReference type="ARBA" id="ARBA00022553"/>
    </source>
</evidence>
<evidence type="ECO:0000256" key="7">
    <source>
        <dbReference type="SAM" id="Coils"/>
    </source>
</evidence>
<feature type="coiled-coil region" evidence="7">
    <location>
        <begin position="134"/>
        <end position="164"/>
    </location>
</feature>
<dbReference type="Gene3D" id="3.40.50.2300">
    <property type="match status" value="1"/>
</dbReference>
<reference evidence="10" key="1">
    <citation type="journal article" date="2015" name="PeerJ">
        <title>First genomic representation of candidate bacterial phylum KSB3 points to enhanced environmental sensing as a trigger of wastewater bulking.</title>
        <authorList>
            <person name="Sekiguchi Y."/>
            <person name="Ohashi A."/>
            <person name="Parks D.H."/>
            <person name="Yamauchi T."/>
            <person name="Tyson G.W."/>
            <person name="Hugenholtz P."/>
        </authorList>
    </citation>
    <scope>NUCLEOTIDE SEQUENCE [LARGE SCALE GENOMIC DNA]</scope>
</reference>
<dbReference type="PRINTS" id="PR00344">
    <property type="entry name" value="BCTRLSENSOR"/>
</dbReference>
<name>A0A081BM92_9BACT</name>
<dbReference type="InterPro" id="IPR003661">
    <property type="entry name" value="HisK_dim/P_dom"/>
</dbReference>
<dbReference type="EMBL" id="DF820457">
    <property type="protein sequence ID" value="GAK51508.1"/>
    <property type="molecule type" value="Genomic_DNA"/>
</dbReference>
<dbReference type="Gene3D" id="1.10.287.130">
    <property type="match status" value="1"/>
</dbReference>
<evidence type="ECO:0000313" key="11">
    <source>
        <dbReference type="Proteomes" id="UP000030700"/>
    </source>
</evidence>
<dbReference type="CDD" id="cd00082">
    <property type="entry name" value="HisKA"/>
    <property type="match status" value="1"/>
</dbReference>
<dbReference type="InterPro" id="IPR036097">
    <property type="entry name" value="HisK_dim/P_sf"/>
</dbReference>
<dbReference type="Pfam" id="PF13185">
    <property type="entry name" value="GAF_2"/>
    <property type="match status" value="1"/>
</dbReference>
<keyword evidence="3 6" id="KW-0597">Phosphoprotein</keyword>
<dbReference type="InterPro" id="IPR005467">
    <property type="entry name" value="His_kinase_dom"/>
</dbReference>
<dbReference type="Gene3D" id="3.30.450.40">
    <property type="match status" value="1"/>
</dbReference>
<dbReference type="Proteomes" id="UP000030700">
    <property type="component" value="Unassembled WGS sequence"/>
</dbReference>
<evidence type="ECO:0000256" key="6">
    <source>
        <dbReference type="PROSITE-ProRule" id="PRU00169"/>
    </source>
</evidence>
<dbReference type="CDD" id="cd19920">
    <property type="entry name" value="REC_PA4781-like"/>
    <property type="match status" value="1"/>
</dbReference>
<keyword evidence="11" id="KW-1185">Reference proteome</keyword>
<feature type="domain" description="Response regulatory" evidence="9">
    <location>
        <begin position="12"/>
        <end position="128"/>
    </location>
</feature>
<keyword evidence="5 10" id="KW-0418">Kinase</keyword>
<evidence type="ECO:0000259" key="9">
    <source>
        <dbReference type="PROSITE" id="PS50110"/>
    </source>
</evidence>
<dbReference type="PROSITE" id="PS50110">
    <property type="entry name" value="RESPONSE_REGULATORY"/>
    <property type="match status" value="1"/>
</dbReference>
<organism evidence="10">
    <name type="scientific">Candidatus Moduliflexus flocculans</name>
    <dbReference type="NCBI Taxonomy" id="1499966"/>
    <lineage>
        <taxon>Bacteria</taxon>
        <taxon>Candidatus Moduliflexota</taxon>
        <taxon>Candidatus Moduliflexia</taxon>
        <taxon>Candidatus Moduliflexales</taxon>
        <taxon>Candidatus Moduliflexaceae</taxon>
    </lineage>
</organism>
<protein>
    <recommendedName>
        <fullName evidence="2">histidine kinase</fullName>
        <ecNumber evidence="2">2.7.13.3</ecNumber>
    </recommendedName>
</protein>
<dbReference type="PROSITE" id="PS50109">
    <property type="entry name" value="HIS_KIN"/>
    <property type="match status" value="1"/>
</dbReference>
<dbReference type="PANTHER" id="PTHR43065">
    <property type="entry name" value="SENSOR HISTIDINE KINASE"/>
    <property type="match status" value="1"/>
</dbReference>
<keyword evidence="7" id="KW-0175">Coiled coil</keyword>